<accession>A0A251VN07</accession>
<reference evidence="2" key="3">
    <citation type="submission" date="2020-06" db="EMBL/GenBank/DDBJ databases">
        <title>Helianthus annuus Genome sequencing and assembly Release 2.</title>
        <authorList>
            <person name="Gouzy J."/>
            <person name="Langlade N."/>
            <person name="Munos S."/>
        </authorList>
    </citation>
    <scope>NUCLEOTIDE SEQUENCE</scope>
    <source>
        <tissue evidence="2">Leaves</tissue>
    </source>
</reference>
<name>A0A251VN07_HELAN</name>
<protein>
    <submittedName>
        <fullName evidence="3">Uncharacterized protein</fullName>
    </submittedName>
</protein>
<dbReference type="InParanoid" id="A0A251VN07"/>
<dbReference type="EMBL" id="CM007890">
    <property type="protein sequence ID" value="OTG36523.1"/>
    <property type="molecule type" value="Genomic_DNA"/>
</dbReference>
<dbReference type="EMBL" id="MNCJ02000316">
    <property type="protein sequence ID" value="KAF5821184.1"/>
    <property type="molecule type" value="Genomic_DNA"/>
</dbReference>
<dbReference type="AlphaFoldDB" id="A0A251VN07"/>
<proteinExistence type="predicted"/>
<reference evidence="3" key="2">
    <citation type="submission" date="2017-02" db="EMBL/GenBank/DDBJ databases">
        <title>Sunflower complete genome.</title>
        <authorList>
            <person name="Langlade N."/>
            <person name="Munos S."/>
        </authorList>
    </citation>
    <scope>NUCLEOTIDE SEQUENCE [LARGE SCALE GENOMIC DNA]</scope>
    <source>
        <tissue evidence="3">Leaves</tissue>
    </source>
</reference>
<dbReference type="Gramene" id="mRNA:HanXRQr2_Chr01g0010901">
    <property type="protein sequence ID" value="CDS:HanXRQr2_Chr01g0010901.1"/>
    <property type="gene ID" value="HanXRQr2_Chr01g0010901"/>
</dbReference>
<evidence type="ECO:0000256" key="1">
    <source>
        <dbReference type="SAM" id="Phobius"/>
    </source>
</evidence>
<feature type="transmembrane region" description="Helical" evidence="1">
    <location>
        <begin position="14"/>
        <end position="33"/>
    </location>
</feature>
<keyword evidence="1" id="KW-0472">Membrane</keyword>
<evidence type="ECO:0000313" key="4">
    <source>
        <dbReference type="Proteomes" id="UP000215914"/>
    </source>
</evidence>
<evidence type="ECO:0000313" key="2">
    <source>
        <dbReference type="EMBL" id="KAF5821184.1"/>
    </source>
</evidence>
<evidence type="ECO:0000313" key="3">
    <source>
        <dbReference type="EMBL" id="OTG36523.1"/>
    </source>
</evidence>
<gene>
    <name evidence="3" type="ORF">HannXRQ_Chr01g0008521</name>
    <name evidence="2" type="ORF">HanXRQr2_Chr01g0010901</name>
</gene>
<organism evidence="3 4">
    <name type="scientific">Helianthus annuus</name>
    <name type="common">Common sunflower</name>
    <dbReference type="NCBI Taxonomy" id="4232"/>
    <lineage>
        <taxon>Eukaryota</taxon>
        <taxon>Viridiplantae</taxon>
        <taxon>Streptophyta</taxon>
        <taxon>Embryophyta</taxon>
        <taxon>Tracheophyta</taxon>
        <taxon>Spermatophyta</taxon>
        <taxon>Magnoliopsida</taxon>
        <taxon>eudicotyledons</taxon>
        <taxon>Gunneridae</taxon>
        <taxon>Pentapetalae</taxon>
        <taxon>asterids</taxon>
        <taxon>campanulids</taxon>
        <taxon>Asterales</taxon>
        <taxon>Asteraceae</taxon>
        <taxon>Asteroideae</taxon>
        <taxon>Heliantheae alliance</taxon>
        <taxon>Heliantheae</taxon>
        <taxon>Helianthus</taxon>
    </lineage>
</organism>
<keyword evidence="1" id="KW-0812">Transmembrane</keyword>
<keyword evidence="1" id="KW-1133">Transmembrane helix</keyword>
<keyword evidence="4" id="KW-1185">Reference proteome</keyword>
<dbReference type="Proteomes" id="UP000215914">
    <property type="component" value="Chromosome 1"/>
</dbReference>
<reference evidence="2 4" key="1">
    <citation type="journal article" date="2017" name="Nature">
        <title>The sunflower genome provides insights into oil metabolism, flowering and Asterid evolution.</title>
        <authorList>
            <person name="Badouin H."/>
            <person name="Gouzy J."/>
            <person name="Grassa C.J."/>
            <person name="Murat F."/>
            <person name="Staton S.E."/>
            <person name="Cottret L."/>
            <person name="Lelandais-Briere C."/>
            <person name="Owens G.L."/>
            <person name="Carrere S."/>
            <person name="Mayjonade B."/>
            <person name="Legrand L."/>
            <person name="Gill N."/>
            <person name="Kane N.C."/>
            <person name="Bowers J.E."/>
            <person name="Hubner S."/>
            <person name="Bellec A."/>
            <person name="Berard A."/>
            <person name="Berges H."/>
            <person name="Blanchet N."/>
            <person name="Boniface M.C."/>
            <person name="Brunel D."/>
            <person name="Catrice O."/>
            <person name="Chaidir N."/>
            <person name="Claudel C."/>
            <person name="Donnadieu C."/>
            <person name="Faraut T."/>
            <person name="Fievet G."/>
            <person name="Helmstetter N."/>
            <person name="King M."/>
            <person name="Knapp S.J."/>
            <person name="Lai Z."/>
            <person name="Le Paslier M.C."/>
            <person name="Lippi Y."/>
            <person name="Lorenzon L."/>
            <person name="Mandel J.R."/>
            <person name="Marage G."/>
            <person name="Marchand G."/>
            <person name="Marquand E."/>
            <person name="Bret-Mestries E."/>
            <person name="Morien E."/>
            <person name="Nambeesan S."/>
            <person name="Nguyen T."/>
            <person name="Pegot-Espagnet P."/>
            <person name="Pouilly N."/>
            <person name="Raftis F."/>
            <person name="Sallet E."/>
            <person name="Schiex T."/>
            <person name="Thomas J."/>
            <person name="Vandecasteele C."/>
            <person name="Vares D."/>
            <person name="Vear F."/>
            <person name="Vautrin S."/>
            <person name="Crespi M."/>
            <person name="Mangin B."/>
            <person name="Burke J.M."/>
            <person name="Salse J."/>
            <person name="Munos S."/>
            <person name="Vincourt P."/>
            <person name="Rieseberg L.H."/>
            <person name="Langlade N.B."/>
        </authorList>
    </citation>
    <scope>NUCLEOTIDE SEQUENCE [LARGE SCALE GENOMIC DNA]</scope>
    <source>
        <strain evidence="4">cv. SF193</strain>
        <tissue evidence="2">Leaves</tissue>
    </source>
</reference>
<sequence>MSRTTILSEKNDCLIQILFYLGMMLVTNIVFLMNGNRYFSKIRQIGCNQVCYVFLVNHPIFSLPKTLKLLHNVVTSYQIALV</sequence>